<dbReference type="EMBL" id="JBFOLJ010000004">
    <property type="protein sequence ID" value="KAL2544827.1"/>
    <property type="molecule type" value="Genomic_DNA"/>
</dbReference>
<dbReference type="InterPro" id="IPR008335">
    <property type="entry name" value="Mopterin_OxRdtase_euk"/>
</dbReference>
<keyword evidence="2" id="KW-1185">Reference proteome</keyword>
<proteinExistence type="predicted"/>
<evidence type="ECO:0000313" key="1">
    <source>
        <dbReference type="EMBL" id="KAL2544827.1"/>
    </source>
</evidence>
<reference evidence="2" key="1">
    <citation type="submission" date="2024-07" db="EMBL/GenBank/DDBJ databases">
        <title>Two chromosome-level genome assemblies of Korean endemic species Abeliophyllum distichum and Forsythia ovata (Oleaceae).</title>
        <authorList>
            <person name="Jang H."/>
        </authorList>
    </citation>
    <scope>NUCLEOTIDE SEQUENCE [LARGE SCALE GENOMIC DNA]</scope>
</reference>
<dbReference type="InterPro" id="IPR036374">
    <property type="entry name" value="OxRdtase_Mopterin-bd_sf"/>
</dbReference>
<dbReference type="PRINTS" id="PR00407">
    <property type="entry name" value="EUMOPTERIN"/>
</dbReference>
<organism evidence="1 2">
    <name type="scientific">Forsythia ovata</name>
    <dbReference type="NCBI Taxonomy" id="205694"/>
    <lineage>
        <taxon>Eukaryota</taxon>
        <taxon>Viridiplantae</taxon>
        <taxon>Streptophyta</taxon>
        <taxon>Embryophyta</taxon>
        <taxon>Tracheophyta</taxon>
        <taxon>Spermatophyta</taxon>
        <taxon>Magnoliopsida</taxon>
        <taxon>eudicotyledons</taxon>
        <taxon>Gunneridae</taxon>
        <taxon>Pentapetalae</taxon>
        <taxon>asterids</taxon>
        <taxon>lamiids</taxon>
        <taxon>Lamiales</taxon>
        <taxon>Oleaceae</taxon>
        <taxon>Forsythieae</taxon>
        <taxon>Forsythia</taxon>
    </lineage>
</organism>
<name>A0ABD1W594_9LAMI</name>
<dbReference type="Gene3D" id="3.90.420.10">
    <property type="entry name" value="Oxidoreductase, molybdopterin-binding domain"/>
    <property type="match status" value="1"/>
</dbReference>
<dbReference type="SUPFAM" id="SSF56524">
    <property type="entry name" value="Oxidoreductase molybdopterin-binding domain"/>
    <property type="match status" value="1"/>
</dbReference>
<comment type="caution">
    <text evidence="1">The sequence shown here is derived from an EMBL/GenBank/DDBJ whole genome shotgun (WGS) entry which is preliminary data.</text>
</comment>
<evidence type="ECO:0000313" key="2">
    <source>
        <dbReference type="Proteomes" id="UP001604277"/>
    </source>
</evidence>
<gene>
    <name evidence="1" type="ORF">Fot_14060</name>
</gene>
<dbReference type="PANTHER" id="PTHR19372">
    <property type="entry name" value="SULFITE REDUCTASE"/>
    <property type="match status" value="1"/>
</dbReference>
<accession>A0ABD1W594</accession>
<sequence length="195" mass="22476">MDWHFNFVESFTPNSLTLLARILNVEIDVAFGLGKFNIISDGEVGEGTADNWVERNPAMVRLTGKHLFNAEAPLTRLMHHGFITPVSLHYVRNHGYVPKARWDEWSVEITRLVKCPMKLTMHQLVDEFPSRDLCRKSQKRAKYGETDHRFQLGYSRNIHLRLAGGAVARHSEAVRYLQPEKGWSKSNQKNSFKKS</sequence>
<protein>
    <submittedName>
        <fullName evidence="1">Nitrate reductase [nadh] 2</fullName>
    </submittedName>
</protein>
<dbReference type="AlphaFoldDB" id="A0ABD1W594"/>
<dbReference type="Proteomes" id="UP001604277">
    <property type="component" value="Unassembled WGS sequence"/>
</dbReference>
<dbReference type="PANTHER" id="PTHR19372:SF7">
    <property type="entry name" value="SULFITE OXIDASE, MITOCHONDRIAL"/>
    <property type="match status" value="1"/>
</dbReference>